<protein>
    <submittedName>
        <fullName evidence="1">Uncharacterized protein</fullName>
    </submittedName>
</protein>
<dbReference type="EMBL" id="OX458333">
    <property type="protein sequence ID" value="CAI8978238.1"/>
    <property type="molecule type" value="Genomic_DNA"/>
</dbReference>
<dbReference type="Proteomes" id="UP001162030">
    <property type="component" value="Chromosome"/>
</dbReference>
<evidence type="ECO:0000313" key="2">
    <source>
        <dbReference type="Proteomes" id="UP001162030"/>
    </source>
</evidence>
<accession>A0ABM9I9R6</accession>
<proteinExistence type="predicted"/>
<reference evidence="1 2" key="1">
    <citation type="submission" date="2023-03" db="EMBL/GenBank/DDBJ databases">
        <authorList>
            <person name="Pearce D."/>
        </authorList>
    </citation>
    <scope>NUCLEOTIDE SEQUENCE [LARGE SCALE GENOMIC DNA]</scope>
    <source>
        <strain evidence="1">Msz</strain>
    </source>
</reference>
<evidence type="ECO:0000313" key="1">
    <source>
        <dbReference type="EMBL" id="CAI8978238.1"/>
    </source>
</evidence>
<organism evidence="1 2">
    <name type="scientific">Methylocaldum szegediense</name>
    <dbReference type="NCBI Taxonomy" id="73780"/>
    <lineage>
        <taxon>Bacteria</taxon>
        <taxon>Pseudomonadati</taxon>
        <taxon>Pseudomonadota</taxon>
        <taxon>Gammaproteobacteria</taxon>
        <taxon>Methylococcales</taxon>
        <taxon>Methylococcaceae</taxon>
        <taxon>Methylocaldum</taxon>
    </lineage>
</organism>
<sequence>MDCRNHGILLGYDNGARFNALPLALLSVRKSRQGKRLAGLKPYCMRLFPCFFGSYW</sequence>
<gene>
    <name evidence="1" type="ORF">MSZNOR_5052</name>
</gene>
<keyword evidence="2" id="KW-1185">Reference proteome</keyword>
<name>A0ABM9I9R6_9GAMM</name>